<dbReference type="KEGG" id="mind:mvi_64500"/>
<accession>A0A8H8X0U6</accession>
<dbReference type="EMBL" id="AP024148">
    <property type="protein sequence ID" value="BCM87989.1"/>
    <property type="molecule type" value="Genomic_DNA"/>
</dbReference>
<dbReference type="AlphaFoldDB" id="A0A8H8X0U6"/>
<sequence>MVSKPQALVPQPFVVERTRSLPEGPRQHRVGLSHAVYGRPVPGTVAAAYLRSRGLKHAVDQPALRFHPRCLYRPSAK</sequence>
<gene>
    <name evidence="2" type="ORF">mvi_64500</name>
</gene>
<proteinExistence type="predicted"/>
<dbReference type="Pfam" id="PF23639">
    <property type="entry name" value="DUF7146"/>
    <property type="match status" value="1"/>
</dbReference>
<feature type="domain" description="DUF7146" evidence="1">
    <location>
        <begin position="38"/>
        <end position="74"/>
    </location>
</feature>
<evidence type="ECO:0000313" key="3">
    <source>
        <dbReference type="Proteomes" id="UP000663508"/>
    </source>
</evidence>
<evidence type="ECO:0000313" key="2">
    <source>
        <dbReference type="EMBL" id="BCM87989.1"/>
    </source>
</evidence>
<geneLocation type="plasmid" evidence="2 3">
    <name>pVL1_3</name>
</geneLocation>
<evidence type="ECO:0000259" key="1">
    <source>
        <dbReference type="Pfam" id="PF23639"/>
    </source>
</evidence>
<protein>
    <recommendedName>
        <fullName evidence="1">DUF7146 domain-containing protein</fullName>
    </recommendedName>
</protein>
<name>A0A8H8X0U6_9HYPH</name>
<reference evidence="2" key="1">
    <citation type="submission" date="2020-11" db="EMBL/GenBank/DDBJ databases">
        <title>Complete genome sequence of a novel pathogenic Methylobacterium strain isolated from rice in Vietnam.</title>
        <authorList>
            <person name="Lai K."/>
            <person name="Okazaki S."/>
            <person name="Higashi K."/>
            <person name="Mori H."/>
            <person name="Toyoda A."/>
            <person name="Kurokawa K."/>
        </authorList>
    </citation>
    <scope>NUCLEOTIDE SEQUENCE</scope>
    <source>
        <strain evidence="2">VL1</strain>
        <plasmid evidence="2">pVL1_3</plasmid>
    </source>
</reference>
<keyword evidence="2" id="KW-0614">Plasmid</keyword>
<dbReference type="InterPro" id="IPR055570">
    <property type="entry name" value="DUF7146"/>
</dbReference>
<organism evidence="2 3">
    <name type="scientific">Methylobacterium indicum</name>
    <dbReference type="NCBI Taxonomy" id="1775910"/>
    <lineage>
        <taxon>Bacteria</taxon>
        <taxon>Pseudomonadati</taxon>
        <taxon>Pseudomonadota</taxon>
        <taxon>Alphaproteobacteria</taxon>
        <taxon>Hyphomicrobiales</taxon>
        <taxon>Methylobacteriaceae</taxon>
        <taxon>Methylobacterium</taxon>
    </lineage>
</organism>
<dbReference type="Proteomes" id="UP000663508">
    <property type="component" value="Plasmid pVL1_3"/>
</dbReference>